<evidence type="ECO:0000313" key="2">
    <source>
        <dbReference type="EMBL" id="PKU24521.1"/>
    </source>
</evidence>
<dbReference type="Proteomes" id="UP000233293">
    <property type="component" value="Unassembled WGS sequence"/>
</dbReference>
<dbReference type="RefSeq" id="WP_101250557.1">
    <property type="nucleotide sequence ID" value="NZ_PIUM01000010.1"/>
</dbReference>
<dbReference type="AlphaFoldDB" id="A0A2N3PVV3"/>
<feature type="chain" id="PRO_5014613138" description="NrfJ" evidence="1">
    <location>
        <begin position="19"/>
        <end position="123"/>
    </location>
</feature>
<sequence>MRLPFLVALLTLSPMAVAVAQMPTGQSPMQMPAGHPPIGQNVPSGPTHTGTVLETIPASSYVYIHVNGDAGDQWLAAPAVDLKKGTAIRWAEGMLMANYHSKTLDRTFEKVYFIGGVEVVAAK</sequence>
<organism evidence="2 3">
    <name type="scientific">Telmatospirillum siberiense</name>
    <dbReference type="NCBI Taxonomy" id="382514"/>
    <lineage>
        <taxon>Bacteria</taxon>
        <taxon>Pseudomonadati</taxon>
        <taxon>Pseudomonadota</taxon>
        <taxon>Alphaproteobacteria</taxon>
        <taxon>Rhodospirillales</taxon>
        <taxon>Rhodospirillaceae</taxon>
        <taxon>Telmatospirillum</taxon>
    </lineage>
</organism>
<protein>
    <recommendedName>
        <fullName evidence="4">NrfJ</fullName>
    </recommendedName>
</protein>
<proteinExistence type="predicted"/>
<keyword evidence="3" id="KW-1185">Reference proteome</keyword>
<evidence type="ECO:0000313" key="3">
    <source>
        <dbReference type="Proteomes" id="UP000233293"/>
    </source>
</evidence>
<reference evidence="3" key="1">
    <citation type="submission" date="2017-12" db="EMBL/GenBank/DDBJ databases">
        <title>Draft genome sequence of Telmatospirillum siberiense 26-4b1T, an acidotolerant peatland alphaproteobacterium potentially involved in sulfur cycling.</title>
        <authorList>
            <person name="Hausmann B."/>
            <person name="Pjevac P."/>
            <person name="Schreck K."/>
            <person name="Herbold C.W."/>
            <person name="Daims H."/>
            <person name="Wagner M."/>
            <person name="Pester M."/>
            <person name="Loy A."/>
        </authorList>
    </citation>
    <scope>NUCLEOTIDE SEQUENCE [LARGE SCALE GENOMIC DNA]</scope>
    <source>
        <strain evidence="3">26-4b1</strain>
    </source>
</reference>
<name>A0A2N3PVV3_9PROT</name>
<comment type="caution">
    <text evidence="2">The sequence shown here is derived from an EMBL/GenBank/DDBJ whole genome shotgun (WGS) entry which is preliminary data.</text>
</comment>
<keyword evidence="1" id="KW-0732">Signal</keyword>
<dbReference type="EMBL" id="PIUM01000010">
    <property type="protein sequence ID" value="PKU24521.1"/>
    <property type="molecule type" value="Genomic_DNA"/>
</dbReference>
<accession>A0A2N3PVV3</accession>
<evidence type="ECO:0008006" key="4">
    <source>
        <dbReference type="Google" id="ProtNLM"/>
    </source>
</evidence>
<feature type="signal peptide" evidence="1">
    <location>
        <begin position="1"/>
        <end position="18"/>
    </location>
</feature>
<evidence type="ECO:0000256" key="1">
    <source>
        <dbReference type="SAM" id="SignalP"/>
    </source>
</evidence>
<dbReference type="OrthoDB" id="9180842at2"/>
<gene>
    <name evidence="2" type="ORF">CWS72_10480</name>
</gene>